<protein>
    <recommendedName>
        <fullName evidence="4">Rod shape-determining protein MreD</fullName>
    </recommendedName>
</protein>
<organism evidence="2 3">
    <name type="scientific">Natronomicrosphaera hydrolytica</name>
    <dbReference type="NCBI Taxonomy" id="3242702"/>
    <lineage>
        <taxon>Bacteria</taxon>
        <taxon>Pseudomonadati</taxon>
        <taxon>Planctomycetota</taxon>
        <taxon>Phycisphaerae</taxon>
        <taxon>Phycisphaerales</taxon>
        <taxon>Phycisphaeraceae</taxon>
        <taxon>Natronomicrosphaera</taxon>
    </lineage>
</organism>
<gene>
    <name evidence="2" type="ORF">ACERK3_10445</name>
</gene>
<keyword evidence="1" id="KW-0472">Membrane</keyword>
<proteinExistence type="predicted"/>
<feature type="transmembrane region" description="Helical" evidence="1">
    <location>
        <begin position="72"/>
        <end position="89"/>
    </location>
</feature>
<dbReference type="EMBL" id="JBGUBD010000005">
    <property type="protein sequence ID" value="MFA9478716.1"/>
    <property type="molecule type" value="Genomic_DNA"/>
</dbReference>
<feature type="transmembrane region" description="Helical" evidence="1">
    <location>
        <begin position="144"/>
        <end position="166"/>
    </location>
</feature>
<dbReference type="Proteomes" id="UP001575105">
    <property type="component" value="Unassembled WGS sequence"/>
</dbReference>
<sequence>MNWLIFIIAAYVLLALESGLRLLLQVWGVSPSLLLVLAVYVGLMAPSAVVPWAFLILGLLTDLQPGPVRDGTVIGPAALGYLAGAYVVLQLRGMVFRESVLALAVLVLVVGIFVQLVYVALLTARGMGMLTAEPIVGWSTPDQLAHRFVMLLYTAVAAVPLGFVLFRTAGAWGFANRARTERHF</sequence>
<reference evidence="2 3" key="1">
    <citation type="submission" date="2024-08" db="EMBL/GenBank/DDBJ databases">
        <title>Whole-genome sequencing of halo(alkali)philic microorganisms from hypersaline lakes.</title>
        <authorList>
            <person name="Sorokin D.Y."/>
            <person name="Merkel A.Y."/>
            <person name="Messina E."/>
            <person name="Yakimov M."/>
        </authorList>
    </citation>
    <scope>NUCLEOTIDE SEQUENCE [LARGE SCALE GENOMIC DNA]</scope>
    <source>
        <strain evidence="2 3">AB-hyl4</strain>
    </source>
</reference>
<keyword evidence="1" id="KW-0812">Transmembrane</keyword>
<evidence type="ECO:0008006" key="4">
    <source>
        <dbReference type="Google" id="ProtNLM"/>
    </source>
</evidence>
<dbReference type="RefSeq" id="WP_425345642.1">
    <property type="nucleotide sequence ID" value="NZ_JBGUBD010000005.1"/>
</dbReference>
<comment type="caution">
    <text evidence="2">The sequence shown here is derived from an EMBL/GenBank/DDBJ whole genome shotgun (WGS) entry which is preliminary data.</text>
</comment>
<name>A0ABV4U594_9BACT</name>
<accession>A0ABV4U594</accession>
<keyword evidence="3" id="KW-1185">Reference proteome</keyword>
<evidence type="ECO:0000313" key="3">
    <source>
        <dbReference type="Proteomes" id="UP001575105"/>
    </source>
</evidence>
<evidence type="ECO:0000256" key="1">
    <source>
        <dbReference type="SAM" id="Phobius"/>
    </source>
</evidence>
<feature type="transmembrane region" description="Helical" evidence="1">
    <location>
        <begin position="33"/>
        <end position="60"/>
    </location>
</feature>
<keyword evidence="1" id="KW-1133">Transmembrane helix</keyword>
<feature type="transmembrane region" description="Helical" evidence="1">
    <location>
        <begin position="101"/>
        <end position="124"/>
    </location>
</feature>
<feature type="transmembrane region" description="Helical" evidence="1">
    <location>
        <begin position="6"/>
        <end position="24"/>
    </location>
</feature>
<evidence type="ECO:0000313" key="2">
    <source>
        <dbReference type="EMBL" id="MFA9478716.1"/>
    </source>
</evidence>